<dbReference type="Pfam" id="PF01751">
    <property type="entry name" value="Toprim"/>
    <property type="match status" value="1"/>
</dbReference>
<dbReference type="InterPro" id="IPR003602">
    <property type="entry name" value="Topo_IA_DNA-bd_dom"/>
</dbReference>
<dbReference type="RefSeq" id="XP_005706261.1">
    <property type="nucleotide sequence ID" value="XM_005706204.1"/>
</dbReference>
<dbReference type="Gene3D" id="3.40.50.140">
    <property type="match status" value="1"/>
</dbReference>
<dbReference type="CDD" id="cd03362">
    <property type="entry name" value="TOPRIM_TopoIA_TopoIII"/>
    <property type="match status" value="1"/>
</dbReference>
<evidence type="ECO:0000313" key="11">
    <source>
        <dbReference type="Proteomes" id="UP000030680"/>
    </source>
</evidence>
<evidence type="ECO:0000256" key="2">
    <source>
        <dbReference type="ARBA" id="ARBA00009446"/>
    </source>
</evidence>
<dbReference type="SUPFAM" id="SSF56712">
    <property type="entry name" value="Prokaryotic type I DNA topoisomerase"/>
    <property type="match status" value="1"/>
</dbReference>
<dbReference type="OrthoDB" id="430051at2759"/>
<dbReference type="InterPro" id="IPR003601">
    <property type="entry name" value="Topo_IA_2"/>
</dbReference>
<dbReference type="PRINTS" id="PR00417">
    <property type="entry name" value="PRTPISMRASEI"/>
</dbReference>
<dbReference type="InterPro" id="IPR013497">
    <property type="entry name" value="Topo_IA_cen"/>
</dbReference>
<dbReference type="GO" id="GO:0006265">
    <property type="term" value="P:DNA topological change"/>
    <property type="evidence" value="ECO:0007669"/>
    <property type="project" value="InterPro"/>
</dbReference>
<dbReference type="STRING" id="130081.M2W229"/>
<dbReference type="PROSITE" id="PS52039">
    <property type="entry name" value="TOPO_IA_2"/>
    <property type="match status" value="1"/>
</dbReference>
<dbReference type="GO" id="GO:0006281">
    <property type="term" value="P:DNA repair"/>
    <property type="evidence" value="ECO:0007669"/>
    <property type="project" value="TreeGrafter"/>
</dbReference>
<dbReference type="FunFam" id="1.10.290.10:FF:000001">
    <property type="entry name" value="DNA topoisomerase"/>
    <property type="match status" value="1"/>
</dbReference>
<dbReference type="SMART" id="SM00437">
    <property type="entry name" value="TOP1Ac"/>
    <property type="match status" value="1"/>
</dbReference>
<dbReference type="GO" id="GO:0005634">
    <property type="term" value="C:nucleus"/>
    <property type="evidence" value="ECO:0007669"/>
    <property type="project" value="TreeGrafter"/>
</dbReference>
<evidence type="ECO:0000256" key="3">
    <source>
        <dbReference type="ARBA" id="ARBA00012891"/>
    </source>
</evidence>
<keyword evidence="4 7" id="KW-0799">Topoisomerase</keyword>
<dbReference type="AlphaFoldDB" id="M2W229"/>
<dbReference type="PANTHER" id="PTHR11390">
    <property type="entry name" value="PROKARYOTIC DNA TOPOISOMERASE"/>
    <property type="match status" value="1"/>
</dbReference>
<dbReference type="Proteomes" id="UP000030680">
    <property type="component" value="Unassembled WGS sequence"/>
</dbReference>
<evidence type="ECO:0000256" key="4">
    <source>
        <dbReference type="ARBA" id="ARBA00023029"/>
    </source>
</evidence>
<protein>
    <recommendedName>
        <fullName evidence="3 7">DNA topoisomerase</fullName>
        <ecNumber evidence="3 7">5.6.2.1</ecNumber>
    </recommendedName>
</protein>
<dbReference type="InterPro" id="IPR006171">
    <property type="entry name" value="TOPRIM_dom"/>
</dbReference>
<dbReference type="Gramene" id="EME29741">
    <property type="protein sequence ID" value="EME29741"/>
    <property type="gene ID" value="Gasu_29590"/>
</dbReference>
<feature type="region of interest" description="Disordered" evidence="8">
    <location>
        <begin position="411"/>
        <end position="431"/>
    </location>
</feature>
<dbReference type="SMART" id="SM00436">
    <property type="entry name" value="TOP1Bc"/>
    <property type="match status" value="1"/>
</dbReference>
<dbReference type="InterPro" id="IPR013824">
    <property type="entry name" value="Topo_IA_cen_sub1"/>
</dbReference>
<dbReference type="InterPro" id="IPR034144">
    <property type="entry name" value="TOPRIM_TopoIII"/>
</dbReference>
<gene>
    <name evidence="10" type="ORF">Gasu_29590</name>
</gene>
<dbReference type="KEGG" id="gsl:Gasu_29590"/>
<dbReference type="PANTHER" id="PTHR11390:SF21">
    <property type="entry name" value="DNA TOPOISOMERASE 3-ALPHA"/>
    <property type="match status" value="1"/>
</dbReference>
<dbReference type="InterPro" id="IPR023406">
    <property type="entry name" value="Topo_IA_AS"/>
</dbReference>
<evidence type="ECO:0000256" key="6">
    <source>
        <dbReference type="ARBA" id="ARBA00023235"/>
    </source>
</evidence>
<keyword evidence="5 7" id="KW-0238">DNA-binding</keyword>
<name>M2W229_GALSU</name>
<evidence type="ECO:0000256" key="1">
    <source>
        <dbReference type="ARBA" id="ARBA00000213"/>
    </source>
</evidence>
<reference evidence="11" key="1">
    <citation type="journal article" date="2013" name="Science">
        <title>Gene transfer from bacteria and archaea facilitated evolution of an extremophilic eukaryote.</title>
        <authorList>
            <person name="Schonknecht G."/>
            <person name="Chen W.H."/>
            <person name="Ternes C.M."/>
            <person name="Barbier G.G."/>
            <person name="Shrestha R.P."/>
            <person name="Stanke M."/>
            <person name="Brautigam A."/>
            <person name="Baker B.J."/>
            <person name="Banfield J.F."/>
            <person name="Garavito R.M."/>
            <person name="Carr K."/>
            <person name="Wilkerson C."/>
            <person name="Rensing S.A."/>
            <person name="Gagneul D."/>
            <person name="Dickenson N.E."/>
            <person name="Oesterhelt C."/>
            <person name="Lercher M.J."/>
            <person name="Weber A.P."/>
        </authorList>
    </citation>
    <scope>NUCLEOTIDE SEQUENCE [LARGE SCALE GENOMIC DNA]</scope>
    <source>
        <strain evidence="11">074W</strain>
    </source>
</reference>
<dbReference type="Gene3D" id="2.70.20.10">
    <property type="entry name" value="Topoisomerase I, domain 3"/>
    <property type="match status" value="1"/>
</dbReference>
<dbReference type="InterPro" id="IPR013826">
    <property type="entry name" value="Topo_IA_cen_sub3"/>
</dbReference>
<dbReference type="GO" id="GO:0031422">
    <property type="term" value="C:RecQ family helicase-topoisomerase III complex"/>
    <property type="evidence" value="ECO:0007669"/>
    <property type="project" value="TreeGrafter"/>
</dbReference>
<evidence type="ECO:0000256" key="5">
    <source>
        <dbReference type="ARBA" id="ARBA00023125"/>
    </source>
</evidence>
<dbReference type="InterPro" id="IPR023405">
    <property type="entry name" value="Topo_IA_core_domain"/>
</dbReference>
<dbReference type="Gene3D" id="1.10.290.10">
    <property type="entry name" value="Topoisomerase I, domain 4"/>
    <property type="match status" value="1"/>
</dbReference>
<sequence length="646" mass="73900">MKRILNVAEKPSAARELSHALAKKENIKVSVFLSTAMCCLLNEAHNRREIGSRLKVYEFELDLDHEKVTMVFSNVAGHIKALDFHENYRGWDSCEQVALLDPSKTPIKEYVPEDKKFLENNLKNEARSCCKLFLWLDCDSEGEKIAYEVLDICQQVNMSFRIPDNVKRARFSAITPQDARNALQNLTSLHYPTVSMVSTRQEIDLRAGAAFTRFLTKFIQNEFRVPLKGDKKAILSYGPCQFPTLGLVVDRLLTIRAFQPRLFYYLELTISCESSDGDKLVLIWERKHLFDRYCCALLYELCYSSLLRSNFQIAIADIKKVRKSRRRPLPLDTVELQRLASRVFFFSSDTTMQAAERLYSEGYISYPRTETNIFPSTINLSKLVLLQQNDQKWGGFVQKIMEHWIHYSPRQGTKDDKAHPPIHPTKPAPREGFKDKECDAIYELVTRRFLACCSIDAKGYETVVTVNVGFESFHIHGLSIEEAGYLEVYPYDHWSERVLPTELEKGTTIRVVSLMLKEGSTSAPKPLSESDLLGLMDKYGIGTDATMAEHIRKIQHREYVTKQGNLFYPMALGLALVEAFEACEAYLARPTCRSEQEKDLRQIGQGIRDASDVLYTALSAFTGNLQKLSTSTNILRRVFSSHFDSN</sequence>
<accession>M2W229</accession>
<dbReference type="eggNOG" id="KOG1956">
    <property type="taxonomic scope" value="Eukaryota"/>
</dbReference>
<dbReference type="InterPro" id="IPR013825">
    <property type="entry name" value="Topo_IA_cen_sub2"/>
</dbReference>
<dbReference type="GO" id="GO:0003917">
    <property type="term" value="F:DNA topoisomerase type I (single strand cut, ATP-independent) activity"/>
    <property type="evidence" value="ECO:0007669"/>
    <property type="project" value="UniProtKB-EC"/>
</dbReference>
<evidence type="ECO:0000256" key="8">
    <source>
        <dbReference type="SAM" id="MobiDB-lite"/>
    </source>
</evidence>
<dbReference type="Gene3D" id="1.10.460.10">
    <property type="entry name" value="Topoisomerase I, domain 2"/>
    <property type="match status" value="1"/>
</dbReference>
<comment type="similarity">
    <text evidence="2 7">Belongs to the type IA topoisomerase family.</text>
</comment>
<evidence type="ECO:0000259" key="9">
    <source>
        <dbReference type="PROSITE" id="PS52039"/>
    </source>
</evidence>
<dbReference type="OMA" id="VIHNVYS"/>
<evidence type="ECO:0000256" key="7">
    <source>
        <dbReference type="RuleBase" id="RU362092"/>
    </source>
</evidence>
<dbReference type="PROSITE" id="PS00396">
    <property type="entry name" value="TOPO_IA_1"/>
    <property type="match status" value="1"/>
</dbReference>
<dbReference type="InterPro" id="IPR000380">
    <property type="entry name" value="Topo_IA"/>
</dbReference>
<feature type="domain" description="Topo IA-type catalytic" evidence="9">
    <location>
        <begin position="190"/>
        <end position="625"/>
    </location>
</feature>
<keyword evidence="11" id="KW-1185">Reference proteome</keyword>
<dbReference type="GeneID" id="17088515"/>
<dbReference type="Pfam" id="PF01131">
    <property type="entry name" value="Topoisom_bac"/>
    <property type="match status" value="1"/>
</dbReference>
<evidence type="ECO:0000313" key="10">
    <source>
        <dbReference type="EMBL" id="EME29741.1"/>
    </source>
</evidence>
<dbReference type="CDD" id="cd00186">
    <property type="entry name" value="TOP1Ac"/>
    <property type="match status" value="1"/>
</dbReference>
<dbReference type="EMBL" id="KB454506">
    <property type="protein sequence ID" value="EME29741.1"/>
    <property type="molecule type" value="Genomic_DNA"/>
</dbReference>
<dbReference type="GO" id="GO:0003677">
    <property type="term" value="F:DNA binding"/>
    <property type="evidence" value="ECO:0007669"/>
    <property type="project" value="UniProtKB-KW"/>
</dbReference>
<comment type="catalytic activity">
    <reaction evidence="1 7">
        <text>ATP-independent breakage of single-stranded DNA, followed by passage and rejoining.</text>
        <dbReference type="EC" id="5.6.2.1"/>
    </reaction>
</comment>
<dbReference type="GO" id="GO:0006310">
    <property type="term" value="P:DNA recombination"/>
    <property type="evidence" value="ECO:0007669"/>
    <property type="project" value="TreeGrafter"/>
</dbReference>
<keyword evidence="6 7" id="KW-0413">Isomerase</keyword>
<dbReference type="SMART" id="SM00493">
    <property type="entry name" value="TOPRIM"/>
    <property type="match status" value="1"/>
</dbReference>
<proteinExistence type="inferred from homology"/>
<comment type="function">
    <text evidence="7">Introduces a single-strand break via transesterification at a target site in duplex DNA. Releases the supercoiling and torsional tension of DNA introduced during the DNA replication and transcription by transiently cleaving and rejoining one strand of the DNA duplex. The scissile phosphodiester is attacked by the catalytic tyrosine of the enzyme, resulting in the formation of a DNA-(5'-phosphotyrosyl)-enzyme intermediate and the expulsion of a 3'-OH DNA strand.</text>
</comment>
<dbReference type="EC" id="5.6.2.1" evidence="3 7"/>
<organism evidence="10 11">
    <name type="scientific">Galdieria sulphuraria</name>
    <name type="common">Red alga</name>
    <dbReference type="NCBI Taxonomy" id="130081"/>
    <lineage>
        <taxon>Eukaryota</taxon>
        <taxon>Rhodophyta</taxon>
        <taxon>Bangiophyceae</taxon>
        <taxon>Galdieriales</taxon>
        <taxon>Galdieriaceae</taxon>
        <taxon>Galdieria</taxon>
    </lineage>
</organism>